<evidence type="ECO:0000256" key="5">
    <source>
        <dbReference type="ARBA" id="ARBA00022723"/>
    </source>
</evidence>
<evidence type="ECO:0000256" key="6">
    <source>
        <dbReference type="ARBA" id="ARBA00022741"/>
    </source>
</evidence>
<keyword evidence="4 11" id="KW-0812">Transmembrane</keyword>
<keyword evidence="7 11" id="KW-0067">ATP-binding</keyword>
<dbReference type="SUPFAM" id="SSF56784">
    <property type="entry name" value="HAD-like"/>
    <property type="match status" value="1"/>
</dbReference>
<dbReference type="PRINTS" id="PR00119">
    <property type="entry name" value="CATATPASE"/>
</dbReference>
<evidence type="ECO:0000256" key="10">
    <source>
        <dbReference type="ARBA" id="ARBA00023136"/>
    </source>
</evidence>
<dbReference type="InterPro" id="IPR023298">
    <property type="entry name" value="ATPase_P-typ_TM_dom_sf"/>
</dbReference>
<dbReference type="InterPro" id="IPR044492">
    <property type="entry name" value="P_typ_ATPase_HD_dom"/>
</dbReference>
<dbReference type="InterPro" id="IPR036412">
    <property type="entry name" value="HAD-like_sf"/>
</dbReference>
<dbReference type="GO" id="GO:0016887">
    <property type="term" value="F:ATP hydrolysis activity"/>
    <property type="evidence" value="ECO:0007669"/>
    <property type="project" value="InterPro"/>
</dbReference>
<keyword evidence="14" id="KW-1185">Reference proteome</keyword>
<dbReference type="SFLD" id="SFLDF00027">
    <property type="entry name" value="p-type_atpase"/>
    <property type="match status" value="1"/>
</dbReference>
<dbReference type="CDD" id="cd00371">
    <property type="entry name" value="HMA"/>
    <property type="match status" value="1"/>
</dbReference>
<feature type="transmembrane region" description="Helical" evidence="11">
    <location>
        <begin position="342"/>
        <end position="364"/>
    </location>
</feature>
<dbReference type="InterPro" id="IPR023214">
    <property type="entry name" value="HAD_sf"/>
</dbReference>
<keyword evidence="5 11" id="KW-0479">Metal-binding</keyword>
<name>A0A1C4FAR4_9BACT</name>
<sequence>MTNTTPAIIKNFPVLNMNCAACAVSTESTLQYLPGVISATVNYANASARVAYDPSQTNPILFKKALQNIGYDLLIQDNADQAFEEHQQEHLNALKRKTMAALLLAIPLVIIGMFFMHIPYANYIMWAMATPFLFYFGQSFYANAWKQLRHRKANMDTLVAMSTSVAYIFSVYNTLWPGYWHAQGIHAPVYFEAAAVVIAFILLGRWLEEKAKSGTASAIKKLMGLQPKTVLMLQGNGTLLEIPVNDVQPGNVLLARAGERIAVDGRVTEGHSFVVESMISGEPLPVEKNRGDLVYAGTINQQGNFHFMAEKTGADTVLAHIIEMVQAAQGSKAPVQNRVDKIAGIFVPVVIGIALLTLLVWTVAGGPQSMAHGLVGLVTVLIIACPCALGLATPTAIMMGVGKGAEQGILIKDAESLELAQQVDTVVLDKTGTLTEGKPKVTGVQWYQPDDAYKQVLAAIEQQSTHPLAAAVAACFPAQLPVGVSNIENIPGAGVKATSAGADYFVGNLRLLEMHHIVIDPALATIAQNWQMEAKTVVYFANASQTLAVIALEDQLKSSSVRAVRALQDAAITVYMLTGDQPATAAAIAQQAGIQHYEAGVLPGRKAAFVAELQAQGHIVAMAGDGINDAQALAQADVSIAMGHGSEIAMDVARITLVSSDLEQIPKAIRLSKLTVMTIRQNLGWAFIYNLIGIPLAAGILFPVNGFLLNPMIAGAAMALSSVSVVANSLRLQWKTLR</sequence>
<proteinExistence type="inferred from homology"/>
<dbReference type="PANTHER" id="PTHR43520">
    <property type="entry name" value="ATP7, ISOFORM B"/>
    <property type="match status" value="1"/>
</dbReference>
<dbReference type="OrthoDB" id="614385at2"/>
<dbReference type="GO" id="GO:0005507">
    <property type="term" value="F:copper ion binding"/>
    <property type="evidence" value="ECO:0007669"/>
    <property type="project" value="TreeGrafter"/>
</dbReference>
<dbReference type="GO" id="GO:0055070">
    <property type="term" value="P:copper ion homeostasis"/>
    <property type="evidence" value="ECO:0007669"/>
    <property type="project" value="TreeGrafter"/>
</dbReference>
<dbReference type="Gene3D" id="3.40.50.1000">
    <property type="entry name" value="HAD superfamily/HAD-like"/>
    <property type="match status" value="1"/>
</dbReference>
<dbReference type="InterPro" id="IPR023299">
    <property type="entry name" value="ATPase_P-typ_cyto_dom_N"/>
</dbReference>
<feature type="transmembrane region" description="Helical" evidence="11">
    <location>
        <begin position="708"/>
        <end position="730"/>
    </location>
</feature>
<dbReference type="EMBL" id="FMAR01000013">
    <property type="protein sequence ID" value="SCC52944.1"/>
    <property type="molecule type" value="Genomic_DNA"/>
</dbReference>
<dbReference type="Pfam" id="PF00403">
    <property type="entry name" value="HMA"/>
    <property type="match status" value="1"/>
</dbReference>
<keyword evidence="9 11" id="KW-1133">Transmembrane helix</keyword>
<dbReference type="PANTHER" id="PTHR43520:SF8">
    <property type="entry name" value="P-TYPE CU(+) TRANSPORTER"/>
    <property type="match status" value="1"/>
</dbReference>
<dbReference type="InterPro" id="IPR006121">
    <property type="entry name" value="HMA_dom"/>
</dbReference>
<comment type="similarity">
    <text evidence="2 11">Belongs to the cation transport ATPase (P-type) (TC 3.A.3) family. Type IB subfamily.</text>
</comment>
<dbReference type="GO" id="GO:0060003">
    <property type="term" value="P:copper ion export"/>
    <property type="evidence" value="ECO:0007669"/>
    <property type="project" value="UniProtKB-ARBA"/>
</dbReference>
<dbReference type="NCBIfam" id="TIGR01525">
    <property type="entry name" value="ATPase-IB_hvy"/>
    <property type="match status" value="1"/>
</dbReference>
<dbReference type="NCBIfam" id="TIGR01511">
    <property type="entry name" value="ATPase-IB1_Cu"/>
    <property type="match status" value="1"/>
</dbReference>
<dbReference type="InterPro" id="IPR027256">
    <property type="entry name" value="P-typ_ATPase_IB"/>
</dbReference>
<dbReference type="Proteomes" id="UP000242818">
    <property type="component" value="Unassembled WGS sequence"/>
</dbReference>
<evidence type="ECO:0000313" key="13">
    <source>
        <dbReference type="EMBL" id="SCC52944.1"/>
    </source>
</evidence>
<feature type="transmembrane region" description="Helical" evidence="11">
    <location>
        <begin position="187"/>
        <end position="207"/>
    </location>
</feature>
<keyword evidence="6 11" id="KW-0547">Nucleotide-binding</keyword>
<dbReference type="InterPro" id="IPR018303">
    <property type="entry name" value="ATPase_P-typ_P_site"/>
</dbReference>
<dbReference type="GO" id="GO:0043682">
    <property type="term" value="F:P-type divalent copper transporter activity"/>
    <property type="evidence" value="ECO:0007669"/>
    <property type="project" value="TreeGrafter"/>
</dbReference>
<dbReference type="RefSeq" id="WP_089714054.1">
    <property type="nucleotide sequence ID" value="NZ_QCYL01000013.1"/>
</dbReference>
<dbReference type="Gene3D" id="3.30.70.100">
    <property type="match status" value="1"/>
</dbReference>
<evidence type="ECO:0000256" key="8">
    <source>
        <dbReference type="ARBA" id="ARBA00022967"/>
    </source>
</evidence>
<dbReference type="InterPro" id="IPR001757">
    <property type="entry name" value="P_typ_ATPase"/>
</dbReference>
<feature type="transmembrane region" description="Helical" evidence="11">
    <location>
        <begin position="683"/>
        <end position="702"/>
    </location>
</feature>
<keyword evidence="8" id="KW-1278">Translocase</keyword>
<dbReference type="AlphaFoldDB" id="A0A1C4FAR4"/>
<gene>
    <name evidence="13" type="ORF">GA0116948_11313</name>
</gene>
<dbReference type="InterPro" id="IPR059000">
    <property type="entry name" value="ATPase_P-type_domA"/>
</dbReference>
<dbReference type="PROSITE" id="PS50846">
    <property type="entry name" value="HMA_2"/>
    <property type="match status" value="1"/>
</dbReference>
<evidence type="ECO:0000313" key="14">
    <source>
        <dbReference type="Proteomes" id="UP000242818"/>
    </source>
</evidence>
<dbReference type="NCBIfam" id="TIGR01494">
    <property type="entry name" value="ATPase_P-type"/>
    <property type="match status" value="1"/>
</dbReference>
<dbReference type="SUPFAM" id="SSF81653">
    <property type="entry name" value="Calcium ATPase, transduction domain A"/>
    <property type="match status" value="1"/>
</dbReference>
<dbReference type="SFLD" id="SFLDS00003">
    <property type="entry name" value="Haloacid_Dehalogenase"/>
    <property type="match status" value="1"/>
</dbReference>
<dbReference type="CDD" id="cd02094">
    <property type="entry name" value="P-type_ATPase_Cu-like"/>
    <property type="match status" value="1"/>
</dbReference>
<dbReference type="SUPFAM" id="SSF55008">
    <property type="entry name" value="HMA, heavy metal-associated domain"/>
    <property type="match status" value="1"/>
</dbReference>
<dbReference type="Pfam" id="PF00122">
    <property type="entry name" value="E1-E2_ATPase"/>
    <property type="match status" value="1"/>
</dbReference>
<dbReference type="InterPro" id="IPR036163">
    <property type="entry name" value="HMA_dom_sf"/>
</dbReference>
<comment type="subcellular location">
    <subcellularLocation>
        <location evidence="1">Cell membrane</location>
        <topology evidence="1">Multi-pass membrane protein</topology>
    </subcellularLocation>
</comment>
<dbReference type="SUPFAM" id="SSF81665">
    <property type="entry name" value="Calcium ATPase, transmembrane domain M"/>
    <property type="match status" value="1"/>
</dbReference>
<evidence type="ECO:0000256" key="9">
    <source>
        <dbReference type="ARBA" id="ARBA00022989"/>
    </source>
</evidence>
<dbReference type="GO" id="GO:0005524">
    <property type="term" value="F:ATP binding"/>
    <property type="evidence" value="ECO:0007669"/>
    <property type="project" value="UniProtKB-UniRule"/>
</dbReference>
<dbReference type="Gene3D" id="2.70.150.10">
    <property type="entry name" value="Calcium-transporting ATPase, cytoplasmic transduction domain A"/>
    <property type="match status" value="1"/>
</dbReference>
<protein>
    <submittedName>
        <fullName evidence="13">Cu2+-exporting ATPase</fullName>
    </submittedName>
</protein>
<evidence type="ECO:0000256" key="1">
    <source>
        <dbReference type="ARBA" id="ARBA00004651"/>
    </source>
</evidence>
<dbReference type="PRINTS" id="PR00943">
    <property type="entry name" value="CUATPASE"/>
</dbReference>
<evidence type="ECO:0000256" key="2">
    <source>
        <dbReference type="ARBA" id="ARBA00006024"/>
    </source>
</evidence>
<dbReference type="PROSITE" id="PS00154">
    <property type="entry name" value="ATPASE_E1_E2"/>
    <property type="match status" value="1"/>
</dbReference>
<dbReference type="Pfam" id="PF00702">
    <property type="entry name" value="Hydrolase"/>
    <property type="match status" value="1"/>
</dbReference>
<feature type="transmembrane region" description="Helical" evidence="11">
    <location>
        <begin position="157"/>
        <end position="175"/>
    </location>
</feature>
<evidence type="ECO:0000256" key="3">
    <source>
        <dbReference type="ARBA" id="ARBA00022475"/>
    </source>
</evidence>
<feature type="transmembrane region" description="Helical" evidence="11">
    <location>
        <begin position="370"/>
        <end position="393"/>
    </location>
</feature>
<feature type="domain" description="HMA" evidence="12">
    <location>
        <begin position="8"/>
        <end position="74"/>
    </location>
</feature>
<evidence type="ECO:0000256" key="11">
    <source>
        <dbReference type="RuleBase" id="RU362081"/>
    </source>
</evidence>
<dbReference type="Gene3D" id="3.40.1110.10">
    <property type="entry name" value="Calcium-transporting ATPase, cytoplasmic domain N"/>
    <property type="match status" value="1"/>
</dbReference>
<evidence type="ECO:0000256" key="4">
    <source>
        <dbReference type="ARBA" id="ARBA00022692"/>
    </source>
</evidence>
<keyword evidence="3 11" id="KW-1003">Cell membrane</keyword>
<dbReference type="SFLD" id="SFLDG00002">
    <property type="entry name" value="C1.7:_P-type_atpase_like"/>
    <property type="match status" value="1"/>
</dbReference>
<accession>A0A1C4FAR4</accession>
<dbReference type="STRING" id="1335309.GA0116948_11313"/>
<dbReference type="FunFam" id="2.70.150.10:FF:000020">
    <property type="entry name" value="Copper-exporting P-type ATPase A"/>
    <property type="match status" value="1"/>
</dbReference>
<feature type="transmembrane region" description="Helical" evidence="11">
    <location>
        <begin position="99"/>
        <end position="118"/>
    </location>
</feature>
<organism evidence="13 14">
    <name type="scientific">Chitinophaga costaii</name>
    <dbReference type="NCBI Taxonomy" id="1335309"/>
    <lineage>
        <taxon>Bacteria</taxon>
        <taxon>Pseudomonadati</taxon>
        <taxon>Bacteroidota</taxon>
        <taxon>Chitinophagia</taxon>
        <taxon>Chitinophagales</taxon>
        <taxon>Chitinophagaceae</taxon>
        <taxon>Chitinophaga</taxon>
    </lineage>
</organism>
<evidence type="ECO:0000256" key="7">
    <source>
        <dbReference type="ARBA" id="ARBA00022840"/>
    </source>
</evidence>
<dbReference type="GO" id="GO:0005886">
    <property type="term" value="C:plasma membrane"/>
    <property type="evidence" value="ECO:0007669"/>
    <property type="project" value="UniProtKB-SubCell"/>
</dbReference>
<reference evidence="13 14" key="1">
    <citation type="submission" date="2016-08" db="EMBL/GenBank/DDBJ databases">
        <authorList>
            <person name="Seilhamer J.J."/>
        </authorList>
    </citation>
    <scope>NUCLEOTIDE SEQUENCE [LARGE SCALE GENOMIC DNA]</scope>
    <source>
        <strain evidence="13 14">A37T2</strain>
    </source>
</reference>
<keyword evidence="10 11" id="KW-0472">Membrane</keyword>
<dbReference type="InterPro" id="IPR008250">
    <property type="entry name" value="ATPase_P-typ_transduc_dom_A_sf"/>
</dbReference>
<evidence type="ECO:0000259" key="12">
    <source>
        <dbReference type="PROSITE" id="PS50846"/>
    </source>
</evidence>
<feature type="transmembrane region" description="Helical" evidence="11">
    <location>
        <begin position="124"/>
        <end position="145"/>
    </location>
</feature>